<comment type="caution">
    <text evidence="8">The sequence shown here is derived from an EMBL/GenBank/DDBJ whole genome shotgun (WGS) entry which is preliminary data.</text>
</comment>
<feature type="compositionally biased region" description="Polar residues" evidence="6">
    <location>
        <begin position="1"/>
        <end position="10"/>
    </location>
</feature>
<keyword evidence="5" id="KW-0479">Metal-binding</keyword>
<feature type="binding site" evidence="5">
    <location>
        <position position="101"/>
    </location>
    <ligand>
        <name>Zn(2+)</name>
        <dbReference type="ChEBI" id="CHEBI:29105"/>
    </ligand>
</feature>
<feature type="binding site" evidence="5">
    <location>
        <position position="233"/>
    </location>
    <ligand>
        <name>Zn(2+)</name>
        <dbReference type="ChEBI" id="CHEBI:29105"/>
    </ligand>
</feature>
<evidence type="ECO:0000313" key="8">
    <source>
        <dbReference type="EMBL" id="MBA8847880.1"/>
    </source>
</evidence>
<keyword evidence="3 7" id="KW-1133">Transmembrane helix</keyword>
<evidence type="ECO:0000256" key="4">
    <source>
        <dbReference type="ARBA" id="ARBA00023136"/>
    </source>
</evidence>
<organism evidence="8 9">
    <name type="scientific">Microcella alkalica</name>
    <dbReference type="NCBI Taxonomy" id="355930"/>
    <lineage>
        <taxon>Bacteria</taxon>
        <taxon>Bacillati</taxon>
        <taxon>Actinomycetota</taxon>
        <taxon>Actinomycetes</taxon>
        <taxon>Micrococcales</taxon>
        <taxon>Microbacteriaceae</taxon>
        <taxon>Microcella</taxon>
    </lineage>
</organism>
<evidence type="ECO:0000256" key="5">
    <source>
        <dbReference type="PIRSR" id="PIRSR604254-1"/>
    </source>
</evidence>
<comment type="subcellular location">
    <subcellularLocation>
        <location evidence="1">Membrane</location>
        <topology evidence="1">Multi-pass membrane protein</topology>
    </subcellularLocation>
</comment>
<dbReference type="PANTHER" id="PTHR20855:SF3">
    <property type="entry name" value="LD03007P"/>
    <property type="match status" value="1"/>
</dbReference>
<sequence length="258" mass="27913">MTSSSPTGSPRSHDESAHEAAVDHEPGADIPNIPLLEDELEHPPVEGKPVWRGWIHAGTFPLAIVLGVVLLVLADGVDATWSSAVFMTTSLLLFGISATYHRFTWSERTRILLKRLDHANIFLLIAGTYTPLAVLALPPEKGYLLLALVWAGAAVGIGFRVFWIHAPRWAYVPLYVLLGWAAVLYMADLYAANPAMMVLVIAGGLAYTAGAVIYGMKRPNPVPGVFGFHEIFHTLTVVAFLCHWAGILLVAVDPPFGG</sequence>
<evidence type="ECO:0000256" key="3">
    <source>
        <dbReference type="ARBA" id="ARBA00022989"/>
    </source>
</evidence>
<keyword evidence="4 7" id="KW-0472">Membrane</keyword>
<keyword evidence="2 7" id="KW-0812">Transmembrane</keyword>
<feature type="transmembrane region" description="Helical" evidence="7">
    <location>
        <begin position="54"/>
        <end position="74"/>
    </location>
</feature>
<dbReference type="AlphaFoldDB" id="A0A839E7Y8"/>
<reference evidence="8 9" key="1">
    <citation type="submission" date="2020-07" db="EMBL/GenBank/DDBJ databases">
        <title>Sequencing the genomes of 1000 actinobacteria strains.</title>
        <authorList>
            <person name="Klenk H.-P."/>
        </authorList>
    </citation>
    <scope>NUCLEOTIDE SEQUENCE [LARGE SCALE GENOMIC DNA]</scope>
    <source>
        <strain evidence="8 9">DSM 19663</strain>
    </source>
</reference>
<dbReference type="RefSeq" id="WP_182490705.1">
    <property type="nucleotide sequence ID" value="NZ_BAAAOV010000001.1"/>
</dbReference>
<feature type="transmembrane region" description="Helical" evidence="7">
    <location>
        <begin position="196"/>
        <end position="216"/>
    </location>
</feature>
<feature type="transmembrane region" description="Helical" evidence="7">
    <location>
        <begin position="80"/>
        <end position="100"/>
    </location>
</feature>
<feature type="compositionally biased region" description="Basic and acidic residues" evidence="6">
    <location>
        <begin position="11"/>
        <end position="27"/>
    </location>
</feature>
<feature type="transmembrane region" description="Helical" evidence="7">
    <location>
        <begin position="170"/>
        <end position="190"/>
    </location>
</feature>
<name>A0A839E7Y8_9MICO</name>
<feature type="region of interest" description="Disordered" evidence="6">
    <location>
        <begin position="1"/>
        <end position="27"/>
    </location>
</feature>
<dbReference type="PANTHER" id="PTHR20855">
    <property type="entry name" value="ADIPOR/PROGESTIN RECEPTOR-RELATED"/>
    <property type="match status" value="1"/>
</dbReference>
<keyword evidence="9" id="KW-1185">Reference proteome</keyword>
<evidence type="ECO:0000313" key="9">
    <source>
        <dbReference type="Proteomes" id="UP000585905"/>
    </source>
</evidence>
<evidence type="ECO:0000256" key="1">
    <source>
        <dbReference type="ARBA" id="ARBA00004141"/>
    </source>
</evidence>
<evidence type="ECO:0000256" key="7">
    <source>
        <dbReference type="SAM" id="Phobius"/>
    </source>
</evidence>
<protein>
    <submittedName>
        <fullName evidence="8">Hemolysin III</fullName>
    </submittedName>
</protein>
<dbReference type="InterPro" id="IPR004254">
    <property type="entry name" value="AdipoR/HlyIII-related"/>
</dbReference>
<evidence type="ECO:0000256" key="2">
    <source>
        <dbReference type="ARBA" id="ARBA00022692"/>
    </source>
</evidence>
<gene>
    <name evidence="8" type="ORF">FHX53_001472</name>
</gene>
<dbReference type="EMBL" id="JACGWX010000003">
    <property type="protein sequence ID" value="MBA8847880.1"/>
    <property type="molecule type" value="Genomic_DNA"/>
</dbReference>
<dbReference type="Proteomes" id="UP000585905">
    <property type="component" value="Unassembled WGS sequence"/>
</dbReference>
<feature type="transmembrane region" description="Helical" evidence="7">
    <location>
        <begin position="228"/>
        <end position="252"/>
    </location>
</feature>
<feature type="binding site" evidence="5">
    <location>
        <position position="229"/>
    </location>
    <ligand>
        <name>Zn(2+)</name>
        <dbReference type="ChEBI" id="CHEBI:29105"/>
    </ligand>
</feature>
<feature type="transmembrane region" description="Helical" evidence="7">
    <location>
        <begin position="143"/>
        <end position="163"/>
    </location>
</feature>
<dbReference type="GO" id="GO:0046872">
    <property type="term" value="F:metal ion binding"/>
    <property type="evidence" value="ECO:0007669"/>
    <property type="project" value="UniProtKB-KW"/>
</dbReference>
<feature type="transmembrane region" description="Helical" evidence="7">
    <location>
        <begin position="121"/>
        <end position="137"/>
    </location>
</feature>
<accession>A0A839E7Y8</accession>
<dbReference type="Pfam" id="PF03006">
    <property type="entry name" value="HlyIII"/>
    <property type="match status" value="1"/>
</dbReference>
<dbReference type="GO" id="GO:0016020">
    <property type="term" value="C:membrane"/>
    <property type="evidence" value="ECO:0007669"/>
    <property type="project" value="UniProtKB-SubCell"/>
</dbReference>
<evidence type="ECO:0000256" key="6">
    <source>
        <dbReference type="SAM" id="MobiDB-lite"/>
    </source>
</evidence>
<proteinExistence type="predicted"/>
<keyword evidence="5" id="KW-0862">Zinc</keyword>